<dbReference type="AlphaFoldDB" id="A0A4Z1SYH0"/>
<proteinExistence type="predicted"/>
<dbReference type="OrthoDB" id="10253876at2759"/>
<name>A0A4Z1SYH0_GIAMU</name>
<keyword evidence="3" id="KW-1185">Reference proteome</keyword>
<dbReference type="EMBL" id="VDLU01000001">
    <property type="protein sequence ID" value="TNJ30726.1"/>
    <property type="molecule type" value="Genomic_DNA"/>
</dbReference>
<organism evidence="2 3">
    <name type="scientific">Giardia muris</name>
    <dbReference type="NCBI Taxonomy" id="5742"/>
    <lineage>
        <taxon>Eukaryota</taxon>
        <taxon>Metamonada</taxon>
        <taxon>Diplomonadida</taxon>
        <taxon>Hexamitidae</taxon>
        <taxon>Giardiinae</taxon>
        <taxon>Giardia</taxon>
    </lineage>
</organism>
<keyword evidence="1" id="KW-0175">Coiled coil</keyword>
<protein>
    <recommendedName>
        <fullName evidence="4">DUF4200 domain-containing protein</fullName>
    </recommendedName>
</protein>
<evidence type="ECO:0000313" key="3">
    <source>
        <dbReference type="Proteomes" id="UP000315496"/>
    </source>
</evidence>
<dbReference type="VEuPathDB" id="GiardiaDB:GMRT_15373"/>
<evidence type="ECO:0008006" key="4">
    <source>
        <dbReference type="Google" id="ProtNLM"/>
    </source>
</evidence>
<accession>A0A4Z1SYH0</accession>
<reference evidence="2 3" key="1">
    <citation type="submission" date="2019-05" db="EMBL/GenBank/DDBJ databases">
        <title>The compact genome of Giardia muris reveals important steps in the evolution of intestinal protozoan parasites.</title>
        <authorList>
            <person name="Xu F."/>
            <person name="Jimenez-Gonzalez A."/>
            <person name="Einarsson E."/>
            <person name="Astvaldsson A."/>
            <person name="Peirasmaki D."/>
            <person name="Eckmann L."/>
            <person name="Andersson J.O."/>
            <person name="Svard S.G."/>
            <person name="Jerlstrom-Hultqvist J."/>
        </authorList>
    </citation>
    <scope>NUCLEOTIDE SEQUENCE [LARGE SCALE GENOMIC DNA]</scope>
    <source>
        <strain evidence="2 3">Roberts-Thomson</strain>
    </source>
</reference>
<dbReference type="Proteomes" id="UP000315496">
    <property type="component" value="Chromosome 1"/>
</dbReference>
<gene>
    <name evidence="2" type="ORF">GMRT_15373</name>
</gene>
<feature type="coiled-coil region" evidence="1">
    <location>
        <begin position="242"/>
        <end position="269"/>
    </location>
</feature>
<evidence type="ECO:0000256" key="1">
    <source>
        <dbReference type="SAM" id="Coils"/>
    </source>
</evidence>
<comment type="caution">
    <text evidence="2">The sequence shown here is derived from an EMBL/GenBank/DDBJ whole genome shotgun (WGS) entry which is preliminary data.</text>
</comment>
<sequence length="386" mass="43414">MSLPPINSARKQKQTFITHTNVQNLKYQLALQELEDPSGAHNTELEEQEQHLIEITDALKRAQADFEARTAKLEARERALEARRQALFRQKADVDLYAFRSKEKQSRNLKVIAKRYSDMSLALQEISSLTDAISGAAALLSILIERNKAYGEYGTFVTRVYKRLLTDNDGTYTPESTNFPPQAQRNDDIRALTNCMDYVLGVYSRLVKEESTSLELEQTLSTTYDNATRSFADAKTAHMATVAGLEQQVASLEMEIDALTLKQESLRTDNELFLFKLHAHTQEISGVQGAVKNLLERIAAVVEERHNFLTERASISDLLGGVSPALQEQVEKYYMEAKGLVNKDECFKRVLGSGLLARLRDIYCLGLALEDADELVRIVAEGFGDR</sequence>
<evidence type="ECO:0000313" key="2">
    <source>
        <dbReference type="EMBL" id="TNJ30726.1"/>
    </source>
</evidence>